<dbReference type="InterPro" id="IPR006058">
    <property type="entry name" value="2Fe2S_fd_BS"/>
</dbReference>
<dbReference type="SUPFAM" id="SSF54292">
    <property type="entry name" value="2Fe-2S ferredoxin-like"/>
    <property type="match status" value="1"/>
</dbReference>
<dbReference type="InterPro" id="IPR036010">
    <property type="entry name" value="2Fe-2S_ferredoxin-like_sf"/>
</dbReference>
<dbReference type="PROSITE" id="PS00197">
    <property type="entry name" value="2FE2S_FER_1"/>
    <property type="match status" value="1"/>
</dbReference>
<feature type="binding site" evidence="14">
    <location>
        <position position="390"/>
    </location>
    <ligand>
        <name>FAD</name>
        <dbReference type="ChEBI" id="CHEBI:57692"/>
    </ligand>
</feature>
<dbReference type="InterPro" id="IPR002888">
    <property type="entry name" value="2Fe-2S-bd"/>
</dbReference>
<evidence type="ECO:0000256" key="11">
    <source>
        <dbReference type="ARBA" id="ARBA00023027"/>
    </source>
</evidence>
<evidence type="ECO:0000256" key="10">
    <source>
        <dbReference type="ARBA" id="ARBA00023014"/>
    </source>
</evidence>
<feature type="domain" description="FAD-binding PCMH-type" evidence="18">
    <location>
        <begin position="212"/>
        <end position="400"/>
    </location>
</feature>
<dbReference type="Pfam" id="PF03450">
    <property type="entry name" value="CO_deh_flav_C"/>
    <property type="match status" value="1"/>
</dbReference>
<feature type="compositionally biased region" description="Basic and acidic residues" evidence="16">
    <location>
        <begin position="537"/>
        <end position="559"/>
    </location>
</feature>
<evidence type="ECO:0000256" key="9">
    <source>
        <dbReference type="ARBA" id="ARBA00023004"/>
    </source>
</evidence>
<dbReference type="InterPro" id="IPR036318">
    <property type="entry name" value="FAD-bd_PCMH-like_sf"/>
</dbReference>
<dbReference type="Gene3D" id="1.10.150.120">
    <property type="entry name" value="[2Fe-2S]-binding domain"/>
    <property type="match status" value="1"/>
</dbReference>
<dbReference type="InterPro" id="IPR002346">
    <property type="entry name" value="Mopterin_DH_FAD-bd"/>
</dbReference>
<evidence type="ECO:0000256" key="7">
    <source>
        <dbReference type="ARBA" id="ARBA00022827"/>
    </source>
</evidence>
<feature type="binding site" evidence="15">
    <location>
        <position position="113"/>
    </location>
    <ligand>
        <name>[2Fe-2S] cluster</name>
        <dbReference type="ChEBI" id="CHEBI:190135"/>
        <label>2</label>
    </ligand>
</feature>
<evidence type="ECO:0000256" key="6">
    <source>
        <dbReference type="ARBA" id="ARBA00022723"/>
    </source>
</evidence>
<dbReference type="Pfam" id="PF20256">
    <property type="entry name" value="MoCoBD_2"/>
    <property type="match status" value="1"/>
</dbReference>
<feature type="binding site" evidence="15">
    <location>
        <position position="911"/>
    </location>
    <ligand>
        <name>Mo-molybdopterin</name>
        <dbReference type="ChEBI" id="CHEBI:71302"/>
    </ligand>
    <ligandPart>
        <name>Mo</name>
        <dbReference type="ChEBI" id="CHEBI:28685"/>
    </ligandPart>
</feature>
<keyword evidence="3 15" id="KW-0500">Molybdenum</keyword>
<dbReference type="PROSITE" id="PS51387">
    <property type="entry name" value="FAD_PCMH"/>
    <property type="match status" value="1"/>
</dbReference>
<keyword evidence="11" id="KW-0520">NAD</keyword>
<evidence type="ECO:0000256" key="1">
    <source>
        <dbReference type="ARBA" id="ARBA00001974"/>
    </source>
</evidence>
<feature type="binding site" evidence="15">
    <location>
        <position position="48"/>
    </location>
    <ligand>
        <name>[2Fe-2S] cluster</name>
        <dbReference type="ChEBI" id="CHEBI:190135"/>
        <label>1</label>
    </ligand>
</feature>
<proteinExistence type="inferred from homology"/>
<dbReference type="SMART" id="SM01092">
    <property type="entry name" value="CO_deh_flav_C"/>
    <property type="match status" value="1"/>
</dbReference>
<evidence type="ECO:0000256" key="3">
    <source>
        <dbReference type="ARBA" id="ARBA00022505"/>
    </source>
</evidence>
<evidence type="ECO:0000256" key="2">
    <source>
        <dbReference type="ARBA" id="ARBA00006849"/>
    </source>
</evidence>
<dbReference type="SUPFAM" id="SSF56003">
    <property type="entry name" value="Molybdenum cofactor-binding domain"/>
    <property type="match status" value="1"/>
</dbReference>
<feature type="binding site" evidence="15">
    <location>
        <position position="1085"/>
    </location>
    <ligand>
        <name>Mo-molybdopterin</name>
        <dbReference type="ChEBI" id="CHEBI:71302"/>
    </ligand>
    <ligandPart>
        <name>Mo</name>
        <dbReference type="ChEBI" id="CHEBI:28685"/>
    </ligandPart>
</feature>
<keyword evidence="10 15" id="KW-0411">Iron-sulfur</keyword>
<dbReference type="PROSITE" id="PS51085">
    <property type="entry name" value="2FE2S_FER_2"/>
    <property type="match status" value="1"/>
</dbReference>
<dbReference type="FunFam" id="3.10.20.30:FF:000012">
    <property type="entry name" value="Xanthine dehydrogenase/oxidase"/>
    <property type="match status" value="1"/>
</dbReference>
<evidence type="ECO:0008006" key="21">
    <source>
        <dbReference type="Google" id="ProtNLM"/>
    </source>
</evidence>
<dbReference type="SUPFAM" id="SSF55447">
    <property type="entry name" value="CO dehydrogenase flavoprotein C-terminal domain-like"/>
    <property type="match status" value="1"/>
</dbReference>
<evidence type="ECO:0000313" key="20">
    <source>
        <dbReference type="Proteomes" id="UP000636709"/>
    </source>
</evidence>
<dbReference type="Gene3D" id="3.90.1170.50">
    <property type="entry name" value="Aldehyde oxidase/xanthine dehydrogenase, a/b hammerhead"/>
    <property type="match status" value="1"/>
</dbReference>
<dbReference type="SMART" id="SM01008">
    <property type="entry name" value="Ald_Xan_dh_C"/>
    <property type="match status" value="1"/>
</dbReference>
<dbReference type="GO" id="GO:0051537">
    <property type="term" value="F:2 iron, 2 sulfur cluster binding"/>
    <property type="evidence" value="ECO:0007669"/>
    <property type="project" value="UniProtKB-KW"/>
</dbReference>
<keyword evidence="20" id="KW-1185">Reference proteome</keyword>
<evidence type="ECO:0000256" key="12">
    <source>
        <dbReference type="ARBA" id="ARBA00034078"/>
    </source>
</evidence>
<evidence type="ECO:0000256" key="8">
    <source>
        <dbReference type="ARBA" id="ARBA00023002"/>
    </source>
</evidence>
<keyword evidence="6 15" id="KW-0479">Metal-binding</keyword>
<dbReference type="Gene3D" id="3.30.465.10">
    <property type="match status" value="1"/>
</dbReference>
<feature type="binding site" evidence="15">
    <location>
        <position position="798"/>
    </location>
    <ligand>
        <name>Mo-molybdopterin</name>
        <dbReference type="ChEBI" id="CHEBI:71302"/>
    </ligand>
    <ligandPart>
        <name>Mo</name>
        <dbReference type="ChEBI" id="CHEBI:28685"/>
    </ligandPart>
</feature>
<evidence type="ECO:0000256" key="13">
    <source>
        <dbReference type="PIRSR" id="PIRSR000127-1"/>
    </source>
</evidence>
<feature type="active site" description="Proton acceptor" evidence="13">
    <location>
        <position position="1261"/>
    </location>
</feature>
<evidence type="ECO:0000256" key="14">
    <source>
        <dbReference type="PIRSR" id="PIRSR000127-2"/>
    </source>
</evidence>
<comment type="cofactor">
    <cofactor evidence="12">
        <name>[2Fe-2S] cluster</name>
        <dbReference type="ChEBI" id="CHEBI:190135"/>
    </cofactor>
</comment>
<dbReference type="SUPFAM" id="SSF56176">
    <property type="entry name" value="FAD-binding/transporter-associated domain-like"/>
    <property type="match status" value="1"/>
</dbReference>
<dbReference type="PANTHER" id="PTHR11908:SF89">
    <property type="entry name" value="ALDEHYDE OXIDASE-LIKE PROTEIN-RELATED"/>
    <property type="match status" value="1"/>
</dbReference>
<dbReference type="SUPFAM" id="SSF47741">
    <property type="entry name" value="CO dehydrogenase ISP C-domain like"/>
    <property type="match status" value="1"/>
</dbReference>
<dbReference type="InterPro" id="IPR036884">
    <property type="entry name" value="2Fe-2S-bd_dom_sf"/>
</dbReference>
<dbReference type="FunFam" id="3.30.365.10:FF:000001">
    <property type="entry name" value="Xanthine dehydrogenase oxidase"/>
    <property type="match status" value="1"/>
</dbReference>
<feature type="binding site" evidence="14">
    <location>
        <position position="414"/>
    </location>
    <ligand>
        <name>FAD</name>
        <dbReference type="ChEBI" id="CHEBI:57692"/>
    </ligand>
</feature>
<dbReference type="OrthoDB" id="8300278at2759"/>
<feature type="domain" description="2Fe-2S ferredoxin-type" evidence="17">
    <location>
        <begin position="4"/>
        <end position="91"/>
    </location>
</feature>
<feature type="binding site" evidence="15">
    <location>
        <position position="73"/>
    </location>
    <ligand>
        <name>[2Fe-2S] cluster</name>
        <dbReference type="ChEBI" id="CHEBI:190135"/>
        <label>1</label>
    </ligand>
</feature>
<dbReference type="Gene3D" id="3.10.20.30">
    <property type="match status" value="1"/>
</dbReference>
<dbReference type="Gene3D" id="3.30.365.10">
    <property type="entry name" value="Aldehyde oxidase/xanthine dehydrogenase, molybdopterin binding domain"/>
    <property type="match status" value="4"/>
</dbReference>
<feature type="binding site" evidence="15">
    <location>
        <position position="116"/>
    </location>
    <ligand>
        <name>[2Fe-2S] cluster</name>
        <dbReference type="ChEBI" id="CHEBI:190135"/>
        <label>2</label>
    </ligand>
</feature>
<dbReference type="Gene3D" id="3.30.390.50">
    <property type="entry name" value="CO dehydrogenase flavoprotein, C-terminal domain"/>
    <property type="match status" value="1"/>
</dbReference>
<evidence type="ECO:0000259" key="17">
    <source>
        <dbReference type="PROSITE" id="PS51085"/>
    </source>
</evidence>
<comment type="caution">
    <text evidence="19">The sequence shown here is derived from an EMBL/GenBank/DDBJ whole genome shotgun (WGS) entry which is preliminary data.</text>
</comment>
<evidence type="ECO:0000256" key="16">
    <source>
        <dbReference type="SAM" id="MobiDB-lite"/>
    </source>
</evidence>
<dbReference type="PIRSF" id="PIRSF000127">
    <property type="entry name" value="Xanthine_DH"/>
    <property type="match status" value="1"/>
</dbReference>
<evidence type="ECO:0000256" key="15">
    <source>
        <dbReference type="PIRSR" id="PIRSR000127-3"/>
    </source>
</evidence>
<comment type="cofactor">
    <cofactor evidence="15">
        <name>[2Fe-2S] cluster</name>
        <dbReference type="ChEBI" id="CHEBI:190135"/>
    </cofactor>
    <text evidence="15">Binds 2 [2Fe-2S] clusters.</text>
</comment>
<comment type="cofactor">
    <cofactor evidence="15">
        <name>Mo-molybdopterin</name>
        <dbReference type="ChEBI" id="CHEBI:71302"/>
    </cofactor>
    <text evidence="15">Binds 1 Mo-molybdopterin (Mo-MPT) cofactor per subunit.</text>
</comment>
<keyword evidence="4" id="KW-0285">Flavoprotein</keyword>
<protein>
    <recommendedName>
        <fullName evidence="21">Aldehyde oxidase</fullName>
    </recommendedName>
</protein>
<feature type="binding site" evidence="14">
    <location>
        <begin position="334"/>
        <end position="338"/>
    </location>
    <ligand>
        <name>FAD</name>
        <dbReference type="ChEBI" id="CHEBI:57692"/>
    </ligand>
</feature>
<dbReference type="InterPro" id="IPR036856">
    <property type="entry name" value="Ald_Oxase/Xan_DH_a/b_sf"/>
</dbReference>
<name>A0A835B7X4_9POAL</name>
<dbReference type="Pfam" id="PF01799">
    <property type="entry name" value="Fer2_2"/>
    <property type="match status" value="1"/>
</dbReference>
<dbReference type="InterPro" id="IPR016166">
    <property type="entry name" value="FAD-bd_PCMH"/>
</dbReference>
<evidence type="ECO:0000259" key="18">
    <source>
        <dbReference type="PROSITE" id="PS51387"/>
    </source>
</evidence>
<feature type="region of interest" description="Disordered" evidence="16">
    <location>
        <begin position="528"/>
        <end position="559"/>
    </location>
</feature>
<feature type="binding site" evidence="15">
    <location>
        <position position="162"/>
    </location>
    <ligand>
        <name>[2Fe-2S] cluster</name>
        <dbReference type="ChEBI" id="CHEBI:190135"/>
        <label>2</label>
    </ligand>
</feature>
<dbReference type="InterPro" id="IPR016169">
    <property type="entry name" value="FAD-bd_PCMH_sub2"/>
</dbReference>
<dbReference type="EMBL" id="JACEFO010001972">
    <property type="protein sequence ID" value="KAF8690689.1"/>
    <property type="molecule type" value="Genomic_DNA"/>
</dbReference>
<organism evidence="19 20">
    <name type="scientific">Digitaria exilis</name>
    <dbReference type="NCBI Taxonomy" id="1010633"/>
    <lineage>
        <taxon>Eukaryota</taxon>
        <taxon>Viridiplantae</taxon>
        <taxon>Streptophyta</taxon>
        <taxon>Embryophyta</taxon>
        <taxon>Tracheophyta</taxon>
        <taxon>Spermatophyta</taxon>
        <taxon>Magnoliopsida</taxon>
        <taxon>Liliopsida</taxon>
        <taxon>Poales</taxon>
        <taxon>Poaceae</taxon>
        <taxon>PACMAD clade</taxon>
        <taxon>Panicoideae</taxon>
        <taxon>Panicodae</taxon>
        <taxon>Paniceae</taxon>
        <taxon>Anthephorinae</taxon>
        <taxon>Digitaria</taxon>
    </lineage>
</organism>
<dbReference type="Proteomes" id="UP000636709">
    <property type="component" value="Unassembled WGS sequence"/>
</dbReference>
<dbReference type="InterPro" id="IPR000674">
    <property type="entry name" value="Ald_Oxase/Xan_DH_a/b"/>
</dbReference>
<evidence type="ECO:0000256" key="4">
    <source>
        <dbReference type="ARBA" id="ARBA00022630"/>
    </source>
</evidence>
<dbReference type="Pfam" id="PF02738">
    <property type="entry name" value="MoCoBD_1"/>
    <property type="match status" value="1"/>
</dbReference>
<feature type="binding site" evidence="14">
    <location>
        <position position="350"/>
    </location>
    <ligand>
        <name>FAD</name>
        <dbReference type="ChEBI" id="CHEBI:57692"/>
    </ligand>
</feature>
<keyword evidence="8" id="KW-0560">Oxidoreductase</keyword>
<feature type="binding site" evidence="15">
    <location>
        <position position="767"/>
    </location>
    <ligand>
        <name>Mo-molybdopterin</name>
        <dbReference type="ChEBI" id="CHEBI:71302"/>
    </ligand>
    <ligandPart>
        <name>Mo</name>
        <dbReference type="ChEBI" id="CHEBI:28685"/>
    </ligandPart>
</feature>
<feature type="binding site" evidence="15">
    <location>
        <position position="160"/>
    </location>
    <ligand>
        <name>[2Fe-2S] cluster</name>
        <dbReference type="ChEBI" id="CHEBI:190135"/>
        <label>2</label>
    </ligand>
</feature>
<dbReference type="GO" id="GO:0005506">
    <property type="term" value="F:iron ion binding"/>
    <property type="evidence" value="ECO:0007669"/>
    <property type="project" value="InterPro"/>
</dbReference>
<reference evidence="19" key="1">
    <citation type="submission" date="2020-07" db="EMBL/GenBank/DDBJ databases">
        <title>Genome sequence and genetic diversity analysis of an under-domesticated orphan crop, white fonio (Digitaria exilis).</title>
        <authorList>
            <person name="Bennetzen J.L."/>
            <person name="Chen S."/>
            <person name="Ma X."/>
            <person name="Wang X."/>
            <person name="Yssel A.E.J."/>
            <person name="Chaluvadi S.R."/>
            <person name="Johnson M."/>
            <person name="Gangashetty P."/>
            <person name="Hamidou F."/>
            <person name="Sanogo M.D."/>
            <person name="Zwaenepoel A."/>
            <person name="Wallace J."/>
            <person name="Van De Peer Y."/>
            <person name="Van Deynze A."/>
        </authorList>
    </citation>
    <scope>NUCLEOTIDE SEQUENCE</scope>
    <source>
        <tissue evidence="19">Leaves</tissue>
    </source>
</reference>
<dbReference type="InterPro" id="IPR012675">
    <property type="entry name" value="Beta-grasp_dom_sf"/>
</dbReference>
<dbReference type="PANTHER" id="PTHR11908">
    <property type="entry name" value="XANTHINE DEHYDROGENASE"/>
    <property type="match status" value="1"/>
</dbReference>
<dbReference type="InterPro" id="IPR037165">
    <property type="entry name" value="AldOxase/xan_DH_Mopterin-bd_sf"/>
</dbReference>
<comment type="cofactor">
    <cofactor evidence="1 14">
        <name>FAD</name>
        <dbReference type="ChEBI" id="CHEBI:57692"/>
    </cofactor>
</comment>
<dbReference type="InterPro" id="IPR008274">
    <property type="entry name" value="AldOxase/xan_DH_MoCoBD1"/>
</dbReference>
<dbReference type="InterPro" id="IPR001041">
    <property type="entry name" value="2Fe-2S_ferredoxin-type"/>
</dbReference>
<feature type="binding site" evidence="15">
    <location>
        <position position="51"/>
    </location>
    <ligand>
        <name>[2Fe-2S] cluster</name>
        <dbReference type="ChEBI" id="CHEBI:190135"/>
        <label>1</label>
    </ligand>
</feature>
<feature type="binding site" evidence="15">
    <location>
        <position position="43"/>
    </location>
    <ligand>
        <name>[2Fe-2S] cluster</name>
        <dbReference type="ChEBI" id="CHEBI:190135"/>
        <label>1</label>
    </ligand>
</feature>
<dbReference type="Pfam" id="PF00941">
    <property type="entry name" value="FAD_binding_5"/>
    <property type="match status" value="1"/>
</dbReference>
<sequence length="1334" mass="145218">MPVERVVFALNGRRYEVAGADPSTRLLEFIRTQTPFKGTKLGCGEGGCGACVVLIAKYNPKTEEVTEFTASSCLTLLYSIHFCSIITTEGLGNTRDGFHAVQKRMSGFHASQCGFCTPGMCMSIFTSLVNADKSKGPKPPKGFSKLKVSEAEKAFSGNLCRCTGYRPIVDACKSFASDVDLEDLGLNIFWKRSDKNPDEIKSSHGHLNVDCIAASREGWYHPRSIKEYYDLINSSLWNDSIKVVVGNTSTGVPGYKDQDLYKNYIDIGGIPELSNIVKRESGIQIGAATTISRTIEILKQECESISSPNGSVVFMKLADHMSKVATPFVRNTASIGGNIILAQRRTFPSDIATILLGAGATVCLQVVAEFVQITLEEFLEQPPLDPTTLLLSIFIPHWVSDNQPETSLLFETYRAAARPLGNAVSYVNCAFLGHSSVDQQSDTLVLSKLRLAFGAYGTEHAIRAKKVEKFLTGKSLTASVVLTAIQLLRETIVPMDGISHREYRVSAAIGFLFSFLSPLAKDIPEPGKALTSGSADSADRDDVRNLPVSSRRETIPNDDYKPVGEPLKKYAVELQTSGEAVYVDDIPAPKNCLFGEFIYSTQALAFVKSIKFKSSLASEKIIDVVSAKDIPSGGENIGSTFTYGDEPLFGDPIAEYAGQALGVVIAETQRYADMAAKQVIIEYDTEDLGPPILTVEEAVEKSSYFEVPPDLYPKEVGDVSKGMSEADDRIPSTEVKLASEYYFYMETQTALAIPDEDNTMVVYSSSQYPELAQSVIARCLGIPFSNVRVITRRVGGGFGGKAFRSFQVATAAALCAYKLRRPVRMFLNRNTDMVMIGGRHPVKANYSVGFKSNGEITALHLELLINAGISPDASPLIPGTIISSVKKYNWGALSFDIKVCKTNNTSKSVMRAPGDTQGSLIADAVIEHVASVLSVDANSIRERNFHTYDSLQLYYPDSAGEASTYSLHSIFNRLISTSSYVDRAESIKQFNISNKWRKRGISCVPGIFRAEQRAAPGRVSVLNDGSIVVEVGGIELGQGLWTKVQQMTAFALGKLWPDGIEGLLERVRILQADTLNLIQGGLTAGSTTSESSCAATLQACNMLIDRLKPVSDKLQQQSKNVSWDTLIAQAIKENINLSASAYSVPGQDSSKYLNYGAGISEVEIDLLTGAITLLRGDLVYDCGKSLNPAVDLGQIEGSFIQGIGFFIYEEYITNSDGLMISNSTWDYKIPSVDIIPKKFNAEILNTGYHKNRVLSSKASGEPAVVLASSVHCALREAIRAARKEFANSNGSGSSPLEFQMDVPAPMTLVKELCGFDIVEKYLRSLSTYERSAEE</sequence>
<dbReference type="InterPro" id="IPR016208">
    <property type="entry name" value="Ald_Oxase/xanthine_DH-like"/>
</dbReference>
<gene>
    <name evidence="19" type="ORF">HU200_041064</name>
</gene>
<keyword evidence="7 14" id="KW-0274">FAD</keyword>
<dbReference type="SUPFAM" id="SSF54665">
    <property type="entry name" value="CO dehydrogenase molybdoprotein N-domain-like"/>
    <property type="match status" value="1"/>
</dbReference>
<keyword evidence="5 15" id="KW-0001">2Fe-2S</keyword>
<dbReference type="Pfam" id="PF00111">
    <property type="entry name" value="Fer2"/>
    <property type="match status" value="1"/>
</dbReference>
<evidence type="ECO:0000256" key="5">
    <source>
        <dbReference type="ARBA" id="ARBA00022714"/>
    </source>
</evidence>
<dbReference type="InterPro" id="IPR036683">
    <property type="entry name" value="CO_DH_flav_C_dom_sf"/>
</dbReference>
<dbReference type="Pfam" id="PF01315">
    <property type="entry name" value="Ald_Xan_dh_C"/>
    <property type="match status" value="1"/>
</dbReference>
<keyword evidence="9 15" id="KW-0408">Iron</keyword>
<accession>A0A835B7X4</accession>
<evidence type="ECO:0000313" key="19">
    <source>
        <dbReference type="EMBL" id="KAF8690689.1"/>
    </source>
</evidence>
<dbReference type="InterPro" id="IPR005107">
    <property type="entry name" value="CO_DH_flav_C"/>
</dbReference>
<dbReference type="InterPro" id="IPR046867">
    <property type="entry name" value="AldOxase/xan_DH_MoCoBD2"/>
</dbReference>
<dbReference type="GO" id="GO:0016491">
    <property type="term" value="F:oxidoreductase activity"/>
    <property type="evidence" value="ECO:0007669"/>
    <property type="project" value="UniProtKB-KW"/>
</dbReference>
<dbReference type="GO" id="GO:0071949">
    <property type="term" value="F:FAD binding"/>
    <property type="evidence" value="ECO:0007669"/>
    <property type="project" value="InterPro"/>
</dbReference>
<comment type="similarity">
    <text evidence="2">Belongs to the xanthine dehydrogenase family.</text>
</comment>